<feature type="transmembrane region" description="Helical" evidence="8">
    <location>
        <begin position="427"/>
        <end position="451"/>
    </location>
</feature>
<feature type="domain" description="CBS" evidence="9">
    <location>
        <begin position="140"/>
        <end position="202"/>
    </location>
</feature>
<dbReference type="InterPro" id="IPR006669">
    <property type="entry name" value="MgtE_transporter"/>
</dbReference>
<keyword evidence="3" id="KW-0813">Transport</keyword>
<keyword evidence="5" id="KW-0460">Magnesium</keyword>
<dbReference type="Gene3D" id="1.25.60.10">
    <property type="entry name" value="MgtE N-terminal domain-like"/>
    <property type="match status" value="1"/>
</dbReference>
<gene>
    <name evidence="10" type="ORF">METZ01_LOCUS81037</name>
</gene>
<keyword evidence="7 8" id="KW-0472">Membrane</keyword>
<evidence type="ECO:0000256" key="3">
    <source>
        <dbReference type="ARBA" id="ARBA00022448"/>
    </source>
</evidence>
<dbReference type="InterPro" id="IPR000644">
    <property type="entry name" value="CBS_dom"/>
</dbReference>
<dbReference type="SUPFAM" id="SSF54631">
    <property type="entry name" value="CBS-domain pair"/>
    <property type="match status" value="1"/>
</dbReference>
<dbReference type="PROSITE" id="PS51371">
    <property type="entry name" value="CBS"/>
    <property type="match status" value="2"/>
</dbReference>
<dbReference type="CDD" id="cd04606">
    <property type="entry name" value="CBS_pair_Mg_transporter"/>
    <property type="match status" value="1"/>
</dbReference>
<dbReference type="InterPro" id="IPR038076">
    <property type="entry name" value="MgtE_N_sf"/>
</dbReference>
<evidence type="ECO:0000256" key="4">
    <source>
        <dbReference type="ARBA" id="ARBA00022692"/>
    </source>
</evidence>
<evidence type="ECO:0000256" key="7">
    <source>
        <dbReference type="ARBA" id="ARBA00023136"/>
    </source>
</evidence>
<dbReference type="GO" id="GO:0015095">
    <property type="term" value="F:magnesium ion transmembrane transporter activity"/>
    <property type="evidence" value="ECO:0007669"/>
    <property type="project" value="InterPro"/>
</dbReference>
<proteinExistence type="inferred from homology"/>
<dbReference type="SMART" id="SM00924">
    <property type="entry name" value="MgtE_N"/>
    <property type="match status" value="1"/>
</dbReference>
<dbReference type="SUPFAM" id="SSF158791">
    <property type="entry name" value="MgtE N-terminal domain-like"/>
    <property type="match status" value="1"/>
</dbReference>
<evidence type="ECO:0000256" key="6">
    <source>
        <dbReference type="ARBA" id="ARBA00022989"/>
    </source>
</evidence>
<dbReference type="PANTHER" id="PTHR43773:SF1">
    <property type="entry name" value="MAGNESIUM TRANSPORTER MGTE"/>
    <property type="match status" value="1"/>
</dbReference>
<dbReference type="Pfam" id="PF03448">
    <property type="entry name" value="MgtE_N"/>
    <property type="match status" value="1"/>
</dbReference>
<feature type="transmembrane region" description="Helical" evidence="8">
    <location>
        <begin position="362"/>
        <end position="382"/>
    </location>
</feature>
<keyword evidence="6 8" id="KW-1133">Transmembrane helix</keyword>
<dbReference type="InterPro" id="IPR006667">
    <property type="entry name" value="SLC41_membr_dom"/>
</dbReference>
<evidence type="ECO:0000259" key="9">
    <source>
        <dbReference type="PROSITE" id="PS51371"/>
    </source>
</evidence>
<evidence type="ECO:0000313" key="10">
    <source>
        <dbReference type="EMBL" id="SVA28183.1"/>
    </source>
</evidence>
<feature type="transmembrane region" description="Helical" evidence="8">
    <location>
        <begin position="286"/>
        <end position="306"/>
    </location>
</feature>
<dbReference type="PANTHER" id="PTHR43773">
    <property type="entry name" value="MAGNESIUM TRANSPORTER MGTE"/>
    <property type="match status" value="1"/>
</dbReference>
<dbReference type="Gene3D" id="1.10.357.20">
    <property type="entry name" value="SLC41 divalent cation transporters, integral membrane domain"/>
    <property type="match status" value="1"/>
</dbReference>
<dbReference type="GO" id="GO:0016020">
    <property type="term" value="C:membrane"/>
    <property type="evidence" value="ECO:0007669"/>
    <property type="project" value="UniProtKB-SubCell"/>
</dbReference>
<dbReference type="InterPro" id="IPR046342">
    <property type="entry name" value="CBS_dom_sf"/>
</dbReference>
<dbReference type="InterPro" id="IPR006668">
    <property type="entry name" value="Mg_transptr_MgtE_intracell_dom"/>
</dbReference>
<protein>
    <recommendedName>
        <fullName evidence="9">CBS domain-containing protein</fullName>
    </recommendedName>
</protein>
<accession>A0A381UMZ0</accession>
<feature type="transmembrane region" description="Helical" evidence="8">
    <location>
        <begin position="388"/>
        <end position="415"/>
    </location>
</feature>
<dbReference type="NCBIfam" id="TIGR00400">
    <property type="entry name" value="mgtE"/>
    <property type="match status" value="1"/>
</dbReference>
<evidence type="ECO:0000256" key="1">
    <source>
        <dbReference type="ARBA" id="ARBA00004141"/>
    </source>
</evidence>
<evidence type="ECO:0000256" key="5">
    <source>
        <dbReference type="ARBA" id="ARBA00022842"/>
    </source>
</evidence>
<name>A0A381UMZ0_9ZZZZ</name>
<sequence length="452" mass="49910">MFKHEITILKDTFGRLLRRHAQTNLIKLINKTHPADLAIVFRYFDDDEQGQVFSLMQDNEHTIEFLIELDDTLIEKLLNVENPDRIAGLIQNASTNDQSYILGTLEEEQAQFVIDLLKTEEQEVLEEIMGYPDDSAGTMMATDIFTLYQHTSCGDALRTLQDQKDAEMVFYLYITDEDDSLVGVASLRALATTPPNTLLKDIMVKRVHSVRPETDQEDVAQIVAQYNYLAVPVVDADNRLLGIVTVDDVVDVIREEATEDFLQMAGAGKDREILLKSSWENAQARLPWLFASWIGGIIAVSIIGAFEEYLKSIIALAAFIPVIIGMGGNIGTQSSTIIVRGMATGRIEIGNEFKILLKELRVGLILGGLYGLMLGIFANFRFMGTDPMLGVVVGLSICCSMLLAVAVGTFTPLILRKLDIDPAVATGPFVTTSIDILGVLLYFIIAGLLLAV</sequence>
<dbReference type="SMART" id="SM00116">
    <property type="entry name" value="CBS"/>
    <property type="match status" value="2"/>
</dbReference>
<dbReference type="Gene3D" id="3.10.580.10">
    <property type="entry name" value="CBS-domain"/>
    <property type="match status" value="1"/>
</dbReference>
<organism evidence="10">
    <name type="scientific">marine metagenome</name>
    <dbReference type="NCBI Taxonomy" id="408172"/>
    <lineage>
        <taxon>unclassified sequences</taxon>
        <taxon>metagenomes</taxon>
        <taxon>ecological metagenomes</taxon>
    </lineage>
</organism>
<dbReference type="InterPro" id="IPR036739">
    <property type="entry name" value="SLC41_membr_dom_sf"/>
</dbReference>
<reference evidence="10" key="1">
    <citation type="submission" date="2018-05" db="EMBL/GenBank/DDBJ databases">
        <authorList>
            <person name="Lanie J.A."/>
            <person name="Ng W.-L."/>
            <person name="Kazmierczak K.M."/>
            <person name="Andrzejewski T.M."/>
            <person name="Davidsen T.M."/>
            <person name="Wayne K.J."/>
            <person name="Tettelin H."/>
            <person name="Glass J.I."/>
            <person name="Rusch D."/>
            <person name="Podicherti R."/>
            <person name="Tsui H.-C.T."/>
            <person name="Winkler M.E."/>
        </authorList>
    </citation>
    <scope>NUCLEOTIDE SEQUENCE</scope>
</reference>
<feature type="transmembrane region" description="Helical" evidence="8">
    <location>
        <begin position="312"/>
        <end position="332"/>
    </location>
</feature>
<comment type="similarity">
    <text evidence="2">Belongs to the SLC41A transporter family.</text>
</comment>
<dbReference type="AlphaFoldDB" id="A0A381UMZ0"/>
<evidence type="ECO:0000256" key="8">
    <source>
        <dbReference type="SAM" id="Phobius"/>
    </source>
</evidence>
<dbReference type="SUPFAM" id="SSF161093">
    <property type="entry name" value="MgtE membrane domain-like"/>
    <property type="match status" value="1"/>
</dbReference>
<dbReference type="Pfam" id="PF01769">
    <property type="entry name" value="MgtE"/>
    <property type="match status" value="1"/>
</dbReference>
<dbReference type="EMBL" id="UINC01006547">
    <property type="protein sequence ID" value="SVA28183.1"/>
    <property type="molecule type" value="Genomic_DNA"/>
</dbReference>
<dbReference type="Pfam" id="PF00571">
    <property type="entry name" value="CBS"/>
    <property type="match status" value="2"/>
</dbReference>
<feature type="domain" description="CBS" evidence="9">
    <location>
        <begin position="203"/>
        <end position="259"/>
    </location>
</feature>
<keyword evidence="4 8" id="KW-0812">Transmembrane</keyword>
<evidence type="ECO:0000256" key="2">
    <source>
        <dbReference type="ARBA" id="ARBA00009749"/>
    </source>
</evidence>
<comment type="subcellular location">
    <subcellularLocation>
        <location evidence="1">Membrane</location>
        <topology evidence="1">Multi-pass membrane protein</topology>
    </subcellularLocation>
</comment>